<dbReference type="Gene3D" id="1.20.1720.10">
    <property type="entry name" value="Multidrug resistance protein D"/>
    <property type="match status" value="1"/>
</dbReference>
<dbReference type="Gene3D" id="1.20.1250.20">
    <property type="entry name" value="MFS general substrate transporter like domains"/>
    <property type="match status" value="1"/>
</dbReference>
<feature type="transmembrane region" description="Helical" evidence="5">
    <location>
        <begin position="51"/>
        <end position="68"/>
    </location>
</feature>
<feature type="transmembrane region" description="Helical" evidence="5">
    <location>
        <begin position="106"/>
        <end position="127"/>
    </location>
</feature>
<dbReference type="PROSITE" id="PS50850">
    <property type="entry name" value="MFS"/>
    <property type="match status" value="1"/>
</dbReference>
<organism evidence="7 8">
    <name type="scientific">Amycolatopsis acididurans</name>
    <dbReference type="NCBI Taxonomy" id="2724524"/>
    <lineage>
        <taxon>Bacteria</taxon>
        <taxon>Bacillati</taxon>
        <taxon>Actinomycetota</taxon>
        <taxon>Actinomycetes</taxon>
        <taxon>Pseudonocardiales</taxon>
        <taxon>Pseudonocardiaceae</taxon>
        <taxon>Amycolatopsis</taxon>
    </lineage>
</organism>
<keyword evidence="8" id="KW-1185">Reference proteome</keyword>
<accession>A0ABX1J6J2</accession>
<evidence type="ECO:0000256" key="4">
    <source>
        <dbReference type="ARBA" id="ARBA00023136"/>
    </source>
</evidence>
<feature type="transmembrane region" description="Helical" evidence="5">
    <location>
        <begin position="311"/>
        <end position="332"/>
    </location>
</feature>
<keyword evidence="2 5" id="KW-0812">Transmembrane</keyword>
<evidence type="ECO:0000256" key="3">
    <source>
        <dbReference type="ARBA" id="ARBA00022989"/>
    </source>
</evidence>
<protein>
    <submittedName>
        <fullName evidence="7">MFS transporter</fullName>
    </submittedName>
</protein>
<name>A0ABX1J6J2_9PSEU</name>
<dbReference type="Pfam" id="PF07690">
    <property type="entry name" value="MFS_1"/>
    <property type="match status" value="2"/>
</dbReference>
<dbReference type="InterPro" id="IPR036259">
    <property type="entry name" value="MFS_trans_sf"/>
</dbReference>
<dbReference type="PROSITE" id="PS00217">
    <property type="entry name" value="SUGAR_TRANSPORT_2"/>
    <property type="match status" value="1"/>
</dbReference>
<gene>
    <name evidence="7" type="ORF">HFP15_13845</name>
</gene>
<dbReference type="PANTHER" id="PTHR42718:SF39">
    <property type="entry name" value="ACTINORHODIN TRANSPORTER-RELATED"/>
    <property type="match status" value="1"/>
</dbReference>
<sequence>MLAGVPEPDPRRWLALLTCCSALFMTLLDVSVTNVALPSIGHAMSAVPSELQWVVSGYTLAFGLVPVLAGRLGDDHGRRLMFQVGVASFAGTSLLAGLAPSVSVLIAARVLQGLAGGLINPQVSGLIQQLFRGHERGRAFGVLGTTVGLGTALGPLVGGALIALGGQQVGWRLVFFVNVPIGVVVMLLARRLLPSDVAVGRHRLDVLGAALLGGATFGVLFASVQYRTLPGWLLGVLPVPVVVLLVLFFRRERRLTRLRRDPLVDLRLFREPSYTTGSVLALACFPALAGVPLVLTLYYQQGLGYTALESGLAATAYAIGNGISAPLVGRVVTRVGRPLLVAATVTYGLGGVALAVLVDHAPTAHVALVLAPALFVMGAGAGAIVTPNQTLTLLSVDPAIGSTAGGVLQTAQRIGLAVGQAVIGAAFFAGVGATGTTAQRYGDGLGTAIVVAVGFVVLATAVGVTDVVRTRRRVRQAV</sequence>
<feature type="transmembrane region" description="Helical" evidence="5">
    <location>
        <begin position="232"/>
        <end position="250"/>
    </location>
</feature>
<feature type="transmembrane region" description="Helical" evidence="5">
    <location>
        <begin position="80"/>
        <end position="100"/>
    </location>
</feature>
<keyword evidence="4 5" id="KW-0472">Membrane</keyword>
<feature type="transmembrane region" description="Helical" evidence="5">
    <location>
        <begin position="364"/>
        <end position="385"/>
    </location>
</feature>
<dbReference type="CDD" id="cd17321">
    <property type="entry name" value="MFS_MMR_MDR_like"/>
    <property type="match status" value="1"/>
</dbReference>
<evidence type="ECO:0000259" key="6">
    <source>
        <dbReference type="PROSITE" id="PS50850"/>
    </source>
</evidence>
<keyword evidence="3 5" id="KW-1133">Transmembrane helix</keyword>
<feature type="transmembrane region" description="Helical" evidence="5">
    <location>
        <begin position="12"/>
        <end position="31"/>
    </location>
</feature>
<comment type="subcellular location">
    <subcellularLocation>
        <location evidence="1">Cell membrane</location>
        <topology evidence="1">Multi-pass membrane protein</topology>
    </subcellularLocation>
</comment>
<dbReference type="Proteomes" id="UP000715441">
    <property type="component" value="Unassembled WGS sequence"/>
</dbReference>
<dbReference type="InterPro" id="IPR005829">
    <property type="entry name" value="Sugar_transporter_CS"/>
</dbReference>
<feature type="transmembrane region" description="Helical" evidence="5">
    <location>
        <begin position="170"/>
        <end position="192"/>
    </location>
</feature>
<evidence type="ECO:0000256" key="5">
    <source>
        <dbReference type="SAM" id="Phobius"/>
    </source>
</evidence>
<reference evidence="7 8" key="1">
    <citation type="submission" date="2020-04" db="EMBL/GenBank/DDBJ databases">
        <title>Novel species.</title>
        <authorList>
            <person name="Teo W.F.A."/>
            <person name="Lipun K."/>
            <person name="Srisuk N."/>
            <person name="Duangmal K."/>
        </authorList>
    </citation>
    <scope>NUCLEOTIDE SEQUENCE [LARGE SCALE GENOMIC DNA]</scope>
    <source>
        <strain evidence="7 8">K13G38</strain>
    </source>
</reference>
<feature type="domain" description="Major facilitator superfamily (MFS) profile" evidence="6">
    <location>
        <begin position="15"/>
        <end position="471"/>
    </location>
</feature>
<dbReference type="InterPro" id="IPR011701">
    <property type="entry name" value="MFS"/>
</dbReference>
<evidence type="ECO:0000256" key="2">
    <source>
        <dbReference type="ARBA" id="ARBA00022692"/>
    </source>
</evidence>
<feature type="transmembrane region" description="Helical" evidence="5">
    <location>
        <begin position="139"/>
        <end position="164"/>
    </location>
</feature>
<dbReference type="InterPro" id="IPR020846">
    <property type="entry name" value="MFS_dom"/>
</dbReference>
<evidence type="ECO:0000256" key="1">
    <source>
        <dbReference type="ARBA" id="ARBA00004651"/>
    </source>
</evidence>
<feature type="transmembrane region" description="Helical" evidence="5">
    <location>
        <begin position="204"/>
        <end position="226"/>
    </location>
</feature>
<evidence type="ECO:0000313" key="7">
    <source>
        <dbReference type="EMBL" id="NKQ53965.1"/>
    </source>
</evidence>
<dbReference type="SUPFAM" id="SSF103473">
    <property type="entry name" value="MFS general substrate transporter"/>
    <property type="match status" value="1"/>
</dbReference>
<dbReference type="EMBL" id="JAAXLS010000007">
    <property type="protein sequence ID" value="NKQ53965.1"/>
    <property type="molecule type" value="Genomic_DNA"/>
</dbReference>
<feature type="transmembrane region" description="Helical" evidence="5">
    <location>
        <begin position="279"/>
        <end position="299"/>
    </location>
</feature>
<dbReference type="PANTHER" id="PTHR42718">
    <property type="entry name" value="MAJOR FACILITATOR SUPERFAMILY MULTIDRUG TRANSPORTER MFSC"/>
    <property type="match status" value="1"/>
</dbReference>
<feature type="transmembrane region" description="Helical" evidence="5">
    <location>
        <begin position="414"/>
        <end position="433"/>
    </location>
</feature>
<feature type="transmembrane region" description="Helical" evidence="5">
    <location>
        <begin position="339"/>
        <end position="358"/>
    </location>
</feature>
<feature type="transmembrane region" description="Helical" evidence="5">
    <location>
        <begin position="445"/>
        <end position="468"/>
    </location>
</feature>
<proteinExistence type="predicted"/>
<comment type="caution">
    <text evidence="7">The sequence shown here is derived from an EMBL/GenBank/DDBJ whole genome shotgun (WGS) entry which is preliminary data.</text>
</comment>
<dbReference type="PRINTS" id="PR01036">
    <property type="entry name" value="TCRTETB"/>
</dbReference>
<evidence type="ECO:0000313" key="8">
    <source>
        <dbReference type="Proteomes" id="UP000715441"/>
    </source>
</evidence>